<evidence type="ECO:0000256" key="1">
    <source>
        <dbReference type="ARBA" id="ARBA00004442"/>
    </source>
</evidence>
<feature type="domain" description="TonB-dependent receptor plug" evidence="7">
    <location>
        <begin position="57"/>
        <end position="160"/>
    </location>
</feature>
<comment type="caution">
    <text evidence="8">The sequence shown here is derived from an EMBL/GenBank/DDBJ whole genome shotgun (WGS) entry which is preliminary data.</text>
</comment>
<comment type="similarity">
    <text evidence="4">Belongs to the TonB-dependent receptor family.</text>
</comment>
<evidence type="ECO:0000259" key="6">
    <source>
        <dbReference type="Pfam" id="PF00593"/>
    </source>
</evidence>
<dbReference type="InterPro" id="IPR037066">
    <property type="entry name" value="Plug_dom_sf"/>
</dbReference>
<evidence type="ECO:0000259" key="7">
    <source>
        <dbReference type="Pfam" id="PF07715"/>
    </source>
</evidence>
<comment type="subcellular location">
    <subcellularLocation>
        <location evidence="1 4">Cell outer membrane</location>
    </subcellularLocation>
</comment>
<feature type="chain" id="PRO_5047066648" evidence="5">
    <location>
        <begin position="27"/>
        <end position="922"/>
    </location>
</feature>
<evidence type="ECO:0000256" key="3">
    <source>
        <dbReference type="ARBA" id="ARBA00023237"/>
    </source>
</evidence>
<dbReference type="SUPFAM" id="SSF56935">
    <property type="entry name" value="Porins"/>
    <property type="match status" value="1"/>
</dbReference>
<evidence type="ECO:0000256" key="2">
    <source>
        <dbReference type="ARBA" id="ARBA00023136"/>
    </source>
</evidence>
<organism evidence="8 9">
    <name type="scientific">Brevundimonas balnearis</name>
    <dbReference type="NCBI Taxonomy" id="1572858"/>
    <lineage>
        <taxon>Bacteria</taxon>
        <taxon>Pseudomonadati</taxon>
        <taxon>Pseudomonadota</taxon>
        <taxon>Alphaproteobacteria</taxon>
        <taxon>Caulobacterales</taxon>
        <taxon>Caulobacteraceae</taxon>
        <taxon>Brevundimonas</taxon>
    </lineage>
</organism>
<feature type="domain" description="TonB-dependent receptor-like beta-barrel" evidence="6">
    <location>
        <begin position="336"/>
        <end position="888"/>
    </location>
</feature>
<name>A0ABV6R744_9CAUL</name>
<evidence type="ECO:0000313" key="9">
    <source>
        <dbReference type="Proteomes" id="UP001589906"/>
    </source>
</evidence>
<reference evidence="8 9" key="1">
    <citation type="submission" date="2024-09" db="EMBL/GenBank/DDBJ databases">
        <authorList>
            <person name="Sun Q."/>
            <person name="Mori K."/>
        </authorList>
    </citation>
    <scope>NUCLEOTIDE SEQUENCE [LARGE SCALE GENOMIC DNA]</scope>
    <source>
        <strain evidence="8 9">NCAIM B.02621</strain>
    </source>
</reference>
<dbReference type="Proteomes" id="UP001589906">
    <property type="component" value="Unassembled WGS sequence"/>
</dbReference>
<dbReference type="CDD" id="cd01347">
    <property type="entry name" value="ligand_gated_channel"/>
    <property type="match status" value="1"/>
</dbReference>
<gene>
    <name evidence="8" type="ORF">ACFFGE_13230</name>
</gene>
<keyword evidence="8" id="KW-0675">Receptor</keyword>
<dbReference type="NCBIfam" id="TIGR01782">
    <property type="entry name" value="TonB-Xanth-Caul"/>
    <property type="match status" value="1"/>
</dbReference>
<evidence type="ECO:0000313" key="8">
    <source>
        <dbReference type="EMBL" id="MFC0634837.1"/>
    </source>
</evidence>
<evidence type="ECO:0000256" key="4">
    <source>
        <dbReference type="RuleBase" id="RU003357"/>
    </source>
</evidence>
<dbReference type="Pfam" id="PF00593">
    <property type="entry name" value="TonB_dep_Rec_b-barrel"/>
    <property type="match status" value="1"/>
</dbReference>
<proteinExistence type="inferred from homology"/>
<dbReference type="EMBL" id="JBHLSW010000015">
    <property type="protein sequence ID" value="MFC0634837.1"/>
    <property type="molecule type" value="Genomic_DNA"/>
</dbReference>
<keyword evidence="4" id="KW-0798">TonB box</keyword>
<dbReference type="RefSeq" id="WP_376836916.1">
    <property type="nucleotide sequence ID" value="NZ_JBHLSW010000015.1"/>
</dbReference>
<dbReference type="PANTHER" id="PTHR40980:SF3">
    <property type="entry name" value="TONB-DEPENDENT RECEPTOR-LIKE BETA-BARREL DOMAIN-CONTAINING PROTEIN"/>
    <property type="match status" value="1"/>
</dbReference>
<protein>
    <submittedName>
        <fullName evidence="8">TonB-dependent receptor</fullName>
    </submittedName>
</protein>
<keyword evidence="9" id="KW-1185">Reference proteome</keyword>
<sequence length="922" mass="100196">MRTPTRARLLAGAALVAICGATPALAQSAQDPQDATEVEEIVITGIAASLENAIAEKREATSIVEVISAEDLGKLPDQSIAESLARLPGLAAQRIDGRAQVISIRGLGPDFTTALLNGREQVTTGDNRGVEFDQFPSELLSGVIVYKTPDAALAAQGLAGTADLQTVRPLEYGRRAGAINYRYEWNDLGSLNAGAEDTGHRFSASFVDQFADDTIGVALGFAYMETPYQNERYNAWGYPTVDAGPSYISANPAPYAGAIGNLVLGGAKPYAQSGLIERTGVMGVVEWAPTDRFRATADVFYSEFQNTQILRGIEIPLWWGDSGRGEQLQPGYTVTDGVLTQATFNNIRGVVRNDLNTRDAETTSLGLNLEYDLSDTWSISLDLNSSKVDRVDQVIESYSGYGYNFAGPRDNITYTLDSRGVASFDTQLDYTDPTLMRLTDPRGWGGSQIQAGYLNSPITTDELEAVRFATTKELNTGFIRSIEAGVNFTTRDKSFVADEFFLNPAGGATDVAIPTQCLLDPTTIGFLGFSMISYDTQCVLDSGAYDLARNVNFDVVSKNWNVTEDVINIFFKANFDGMVGSIPFSGNAGLQVIDVDQSSTGFAATSQANGTSTPASGGAEYRDFLPSLNLIFELTPSDVLRFGAAKVQARPRMDQMRASRTYGFDTNNYNSTDINAPFFSGGGGNPELRPWEANVYDVSYEHYFTRRSYVSIAGFHKELLTYIYNLNVIQDFTGFPYTVPAGQPAQPASFFGTYNSPQNGTGGTIEGIELAASVQLGDFWEPLEGFGVVASYSDTSSDIQPEPGNPSRPIEGLSEEVSNVTLYYERYGFQARVSNRYRSEFLGEVAGFGNGRAFRTVGDENIVDAQIGYEFQSGPLEGLSIILQGNNLTDEEFVTLNNNIETQPIDYQVYGSTYLIGLNYRF</sequence>
<keyword evidence="5" id="KW-0732">Signal</keyword>
<evidence type="ECO:0000256" key="5">
    <source>
        <dbReference type="SAM" id="SignalP"/>
    </source>
</evidence>
<dbReference type="Gene3D" id="2.170.130.10">
    <property type="entry name" value="TonB-dependent receptor, plug domain"/>
    <property type="match status" value="1"/>
</dbReference>
<dbReference type="InterPro" id="IPR000531">
    <property type="entry name" value="Beta-barrel_TonB"/>
</dbReference>
<dbReference type="InterPro" id="IPR012910">
    <property type="entry name" value="Plug_dom"/>
</dbReference>
<dbReference type="PANTHER" id="PTHR40980">
    <property type="entry name" value="PLUG DOMAIN-CONTAINING PROTEIN"/>
    <property type="match status" value="1"/>
</dbReference>
<feature type="signal peptide" evidence="5">
    <location>
        <begin position="1"/>
        <end position="26"/>
    </location>
</feature>
<dbReference type="InterPro" id="IPR036942">
    <property type="entry name" value="Beta-barrel_TonB_sf"/>
</dbReference>
<dbReference type="Gene3D" id="2.40.170.20">
    <property type="entry name" value="TonB-dependent receptor, beta-barrel domain"/>
    <property type="match status" value="1"/>
</dbReference>
<dbReference type="InterPro" id="IPR010104">
    <property type="entry name" value="TonB_rcpt_bac"/>
</dbReference>
<dbReference type="Pfam" id="PF07715">
    <property type="entry name" value="Plug"/>
    <property type="match status" value="1"/>
</dbReference>
<keyword evidence="2 4" id="KW-0472">Membrane</keyword>
<accession>A0ABV6R744</accession>
<keyword evidence="3" id="KW-0998">Cell outer membrane</keyword>